<evidence type="ECO:0000256" key="1">
    <source>
        <dbReference type="SAM" id="SignalP"/>
    </source>
</evidence>
<accession>A0A423JX94</accession>
<evidence type="ECO:0000313" key="2">
    <source>
        <dbReference type="EMBL" id="RON42298.1"/>
    </source>
</evidence>
<protein>
    <recommendedName>
        <fullName evidence="4">DUF1329 domain-containing protein</fullName>
    </recommendedName>
</protein>
<dbReference type="Gene3D" id="2.50.20.10">
    <property type="entry name" value="Lipoprotein localisation LolA/LolB/LppX"/>
    <property type="match status" value="1"/>
</dbReference>
<dbReference type="EMBL" id="MOBO01000001">
    <property type="protein sequence ID" value="RON42298.1"/>
    <property type="molecule type" value="Genomic_DNA"/>
</dbReference>
<sequence length="446" mass="50129">MNKNKMALLLLFPLCMASGAYAAVSPEQAKQLGTTLTPVGAEMAGNADGTIPKWTGGYQQKPAGHQPGSFSPLPFPDEKSKFQITAANADQYKSKLSESVYYMLKNYPDYRVDVYDTHRTASAPQWFYDYAAKNAVNASSTKDGLAIENAYGGTPFPIPKTGSEVLWNHLLSWKGTAVDTLYRLYMVDGSGRRSLTSVIDINEFFRYSLPGGEKDFDGWWWWHRAKTTAPGRSAGEALVGLFPNDYEARQPGSWQYMPGQRRVRKLPNVQFDTPNFYVSGLAQFDEAYGFFGSPEQYNWKLVTKREMYIPYNTNSLLASDPEKTLGGAFIDPSVVRWELHRVWEVEGTLKDGKRNAAPKRKVYMDEDSWAIVASDLYDAQGKLWRGGLGYTAVSYDLPGVLTLPYQSLDFQQRAYTIAGYVKNYTPVEPRPRSYFTAEALTQDALR</sequence>
<dbReference type="RefSeq" id="WP_123364206.1">
    <property type="nucleotide sequence ID" value="NZ_MOBO01000001.1"/>
</dbReference>
<dbReference type="Proteomes" id="UP000286351">
    <property type="component" value="Unassembled WGS sequence"/>
</dbReference>
<evidence type="ECO:0008006" key="4">
    <source>
        <dbReference type="Google" id="ProtNLM"/>
    </source>
</evidence>
<reference evidence="2 3" key="1">
    <citation type="submission" date="2016-10" db="EMBL/GenBank/DDBJ databases">
        <title>Comparative genome analysis of multiple Pseudomonas spp. focuses on biocontrol and plant growth promoting traits.</title>
        <authorList>
            <person name="Tao X.-Y."/>
            <person name="Taylor C.G."/>
        </authorList>
    </citation>
    <scope>NUCLEOTIDE SEQUENCE [LARGE SCALE GENOMIC DNA]</scope>
    <source>
        <strain evidence="2 3">38D4</strain>
    </source>
</reference>
<name>A0A423JX94_9PSED</name>
<organism evidence="2 3">
    <name type="scientific">Pseudomonas brassicacearum</name>
    <dbReference type="NCBI Taxonomy" id="930166"/>
    <lineage>
        <taxon>Bacteria</taxon>
        <taxon>Pseudomonadati</taxon>
        <taxon>Pseudomonadota</taxon>
        <taxon>Gammaproteobacteria</taxon>
        <taxon>Pseudomonadales</taxon>
        <taxon>Pseudomonadaceae</taxon>
        <taxon>Pseudomonas</taxon>
    </lineage>
</organism>
<dbReference type="Pfam" id="PF07044">
    <property type="entry name" value="DUF1329"/>
    <property type="match status" value="1"/>
</dbReference>
<dbReference type="InterPro" id="IPR010752">
    <property type="entry name" value="DUF1329"/>
</dbReference>
<evidence type="ECO:0000313" key="3">
    <source>
        <dbReference type="Proteomes" id="UP000286351"/>
    </source>
</evidence>
<dbReference type="AlphaFoldDB" id="A0A423JX94"/>
<feature type="chain" id="PRO_5019587391" description="DUF1329 domain-containing protein" evidence="1">
    <location>
        <begin position="23"/>
        <end position="446"/>
    </location>
</feature>
<gene>
    <name evidence="2" type="ORF">BK664_01555</name>
</gene>
<keyword evidence="1" id="KW-0732">Signal</keyword>
<proteinExistence type="predicted"/>
<dbReference type="CDD" id="cd16329">
    <property type="entry name" value="LolA_like"/>
    <property type="match status" value="1"/>
</dbReference>
<comment type="caution">
    <text evidence="2">The sequence shown here is derived from an EMBL/GenBank/DDBJ whole genome shotgun (WGS) entry which is preliminary data.</text>
</comment>
<feature type="signal peptide" evidence="1">
    <location>
        <begin position="1"/>
        <end position="22"/>
    </location>
</feature>